<dbReference type="GO" id="GO:0015074">
    <property type="term" value="P:DNA integration"/>
    <property type="evidence" value="ECO:0007669"/>
    <property type="project" value="InterPro"/>
</dbReference>
<keyword evidence="2" id="KW-0378">Hydrolase</keyword>
<dbReference type="GO" id="GO:0046872">
    <property type="term" value="F:metal ion binding"/>
    <property type="evidence" value="ECO:0007669"/>
    <property type="project" value="UniProtKB-KW"/>
</dbReference>
<dbReference type="GO" id="GO:0016787">
    <property type="term" value="F:hydrolase activity"/>
    <property type="evidence" value="ECO:0007669"/>
    <property type="project" value="UniProtKB-KW"/>
</dbReference>
<dbReference type="PROSITE" id="PS50994">
    <property type="entry name" value="INTEGRASE"/>
    <property type="match status" value="1"/>
</dbReference>
<dbReference type="InterPro" id="IPR025314">
    <property type="entry name" value="DUF4219"/>
</dbReference>
<organism evidence="5 6">
    <name type="scientific">Theobroma cacao</name>
    <name type="common">Cacao</name>
    <name type="synonym">Cocoa</name>
    <dbReference type="NCBI Taxonomy" id="3641"/>
    <lineage>
        <taxon>Eukaryota</taxon>
        <taxon>Viridiplantae</taxon>
        <taxon>Streptophyta</taxon>
        <taxon>Embryophyta</taxon>
        <taxon>Tracheophyta</taxon>
        <taxon>Spermatophyta</taxon>
        <taxon>Magnoliopsida</taxon>
        <taxon>eudicotyledons</taxon>
        <taxon>Gunneridae</taxon>
        <taxon>Pentapetalae</taxon>
        <taxon>rosids</taxon>
        <taxon>malvids</taxon>
        <taxon>Malvales</taxon>
        <taxon>Malvaceae</taxon>
        <taxon>Byttnerioideae</taxon>
        <taxon>Theobroma</taxon>
    </lineage>
</organism>
<gene>
    <name evidence="5" type="ORF">TCM_040335</name>
</gene>
<dbReference type="HOGENOM" id="CLU_503831_0_0_1"/>
<evidence type="ECO:0000259" key="4">
    <source>
        <dbReference type="PROSITE" id="PS50994"/>
    </source>
</evidence>
<dbReference type="Proteomes" id="UP000026915">
    <property type="component" value="Chromosome 9"/>
</dbReference>
<dbReference type="AlphaFoldDB" id="A0A061GSN1"/>
<dbReference type="EMBL" id="CM001887">
    <property type="protein sequence ID" value="EOY32423.1"/>
    <property type="molecule type" value="Genomic_DNA"/>
</dbReference>
<evidence type="ECO:0000313" key="5">
    <source>
        <dbReference type="EMBL" id="EOY32423.1"/>
    </source>
</evidence>
<feature type="domain" description="Integrase catalytic" evidence="4">
    <location>
        <begin position="167"/>
        <end position="344"/>
    </location>
</feature>
<evidence type="ECO:0000256" key="3">
    <source>
        <dbReference type="SAM" id="MobiDB-lite"/>
    </source>
</evidence>
<sequence length="582" mass="66891">MVNHDFSTSAPPTFIGSNYRVWAVKMRSYLKAFDFWDIVENGELPVQRHANPTIAQIKQRSKELTKRAMKTDYVENTLVAKTKELKLKGSGFKNGESKGNKSGKKSGEVKQGTVNVETDLGIKCMNSVHYVLDANHNLLNVEFVKDLPRITKPNKLCQACQFGKQTKNLFPKENRWKVTNTLELVHTVISGPMKTSSLNGSKYYIIFINDFTKYCWIFFIKHKSNALNIFRKFKASVKNFSGMSIKTLRSDNGREYVVTEFEKYLEVFGVHHQLTISYNPQQNGKAERKNKTLAEMDMKTPYEMWFGHKPTVSHLRTFKCVYYAMVPNSKRTKLDPKSVAIVLVGYSKVSKGYKLYDVKLKKIFVNRDMIFNNGQSWNWKNPCSGKAEVVPPANENLIQNEADDDESDLEDESKAIRGTWSLSYIYNRCNVAIAEPSNFKGAYFKKHLKSAMDVEMQMIKNGTWKRADRPVDKNVIKVKWIYRTKLNPDGSINKYKAQLVVKGYAQVYGVDYMETIALGTLIYVENSSAIARARNPIQHGRIKHIRDKYHAFREFVKDNLITLQHCPTEDQVVDIFTKSLGK</sequence>
<dbReference type="Gramene" id="EOY32423">
    <property type="protein sequence ID" value="EOY32423"/>
    <property type="gene ID" value="TCM_040335"/>
</dbReference>
<dbReference type="PANTHER" id="PTHR42648:SF18">
    <property type="entry name" value="RETROTRANSPOSON, UNCLASSIFIED-LIKE PROTEIN"/>
    <property type="match status" value="1"/>
</dbReference>
<proteinExistence type="predicted"/>
<dbReference type="InterPro" id="IPR001584">
    <property type="entry name" value="Integrase_cat-core"/>
</dbReference>
<dbReference type="InterPro" id="IPR039537">
    <property type="entry name" value="Retrotran_Ty1/copia-like"/>
</dbReference>
<dbReference type="Pfam" id="PF13961">
    <property type="entry name" value="DUF4219"/>
    <property type="match status" value="1"/>
</dbReference>
<dbReference type="PANTHER" id="PTHR42648">
    <property type="entry name" value="TRANSPOSASE, PUTATIVE-RELATED"/>
    <property type="match status" value="1"/>
</dbReference>
<accession>A0A061GSN1</accession>
<dbReference type="Pfam" id="PF00665">
    <property type="entry name" value="rve"/>
    <property type="match status" value="1"/>
</dbReference>
<dbReference type="InterPro" id="IPR057670">
    <property type="entry name" value="SH3_retrovirus"/>
</dbReference>
<dbReference type="GO" id="GO:0003676">
    <property type="term" value="F:nucleic acid binding"/>
    <property type="evidence" value="ECO:0007669"/>
    <property type="project" value="InterPro"/>
</dbReference>
<dbReference type="Pfam" id="PF07727">
    <property type="entry name" value="RVT_2"/>
    <property type="match status" value="1"/>
</dbReference>
<dbReference type="CDD" id="cd09272">
    <property type="entry name" value="RNase_HI_RT_Ty1"/>
    <property type="match status" value="1"/>
</dbReference>
<dbReference type="eggNOG" id="KOG0017">
    <property type="taxonomic scope" value="Eukaryota"/>
</dbReference>
<evidence type="ECO:0000313" key="6">
    <source>
        <dbReference type="Proteomes" id="UP000026915"/>
    </source>
</evidence>
<dbReference type="Pfam" id="PF25597">
    <property type="entry name" value="SH3_retrovirus"/>
    <property type="match status" value="1"/>
</dbReference>
<dbReference type="STRING" id="3641.A0A061GSN1"/>
<name>A0A061GSN1_THECC</name>
<reference evidence="5 6" key="1">
    <citation type="journal article" date="2013" name="Genome Biol.">
        <title>The genome sequence of the most widely cultivated cacao type and its use to identify candidate genes regulating pod color.</title>
        <authorList>
            <person name="Motamayor J.C."/>
            <person name="Mockaitis K."/>
            <person name="Schmutz J."/>
            <person name="Haiminen N."/>
            <person name="Iii D.L."/>
            <person name="Cornejo O."/>
            <person name="Findley S.D."/>
            <person name="Zheng P."/>
            <person name="Utro F."/>
            <person name="Royaert S."/>
            <person name="Saski C."/>
            <person name="Jenkins J."/>
            <person name="Podicheti R."/>
            <person name="Zhao M."/>
            <person name="Scheffler B.E."/>
            <person name="Stack J.C."/>
            <person name="Feltus F.A."/>
            <person name="Mustiga G.M."/>
            <person name="Amores F."/>
            <person name="Phillips W."/>
            <person name="Marelli J.P."/>
            <person name="May G.D."/>
            <person name="Shapiro H."/>
            <person name="Ma J."/>
            <person name="Bustamante C.D."/>
            <person name="Schnell R.J."/>
            <person name="Main D."/>
            <person name="Gilbert D."/>
            <person name="Parida L."/>
            <person name="Kuhn D.N."/>
        </authorList>
    </citation>
    <scope>NUCLEOTIDE SEQUENCE [LARGE SCALE GENOMIC DNA]</scope>
    <source>
        <strain evidence="6">cv. Matina 1-6</strain>
    </source>
</reference>
<dbReference type="InterPro" id="IPR013103">
    <property type="entry name" value="RVT_2"/>
</dbReference>
<keyword evidence="6" id="KW-1185">Reference proteome</keyword>
<evidence type="ECO:0000256" key="2">
    <source>
        <dbReference type="ARBA" id="ARBA00022801"/>
    </source>
</evidence>
<evidence type="ECO:0000256" key="1">
    <source>
        <dbReference type="ARBA" id="ARBA00022723"/>
    </source>
</evidence>
<dbReference type="InterPro" id="IPR036397">
    <property type="entry name" value="RNaseH_sf"/>
</dbReference>
<dbReference type="InterPro" id="IPR012337">
    <property type="entry name" value="RNaseH-like_sf"/>
</dbReference>
<keyword evidence="1" id="KW-0479">Metal-binding</keyword>
<protein>
    <recommendedName>
        <fullName evidence="4">Integrase catalytic domain-containing protein</fullName>
    </recommendedName>
</protein>
<dbReference type="Gene3D" id="3.30.420.10">
    <property type="entry name" value="Ribonuclease H-like superfamily/Ribonuclease H"/>
    <property type="match status" value="1"/>
</dbReference>
<dbReference type="SUPFAM" id="SSF53098">
    <property type="entry name" value="Ribonuclease H-like"/>
    <property type="match status" value="1"/>
</dbReference>
<dbReference type="InParanoid" id="A0A061GSN1"/>
<feature type="region of interest" description="Disordered" evidence="3">
    <location>
        <begin position="90"/>
        <end position="110"/>
    </location>
</feature>